<feature type="disulfide bond" evidence="13">
    <location>
        <begin position="32"/>
        <end position="64"/>
    </location>
</feature>
<comment type="cofactor">
    <cofactor evidence="12">
        <name>heme b</name>
        <dbReference type="ChEBI" id="CHEBI:60344"/>
    </cofactor>
    <text evidence="12">Binds 1 heme b (iron(II)-protoporphyrin IX) group per subunit.</text>
</comment>
<dbReference type="GO" id="GO:0140825">
    <property type="term" value="F:lactoperoxidase activity"/>
    <property type="evidence" value="ECO:0007669"/>
    <property type="project" value="UniProtKB-EC"/>
</dbReference>
<keyword evidence="5" id="KW-0349">Heme</keyword>
<keyword evidence="9" id="KW-0560">Oxidoreductase</keyword>
<dbReference type="PANTHER" id="PTHR31517:SF86">
    <property type="entry name" value="PEROXIDASE"/>
    <property type="match status" value="1"/>
</dbReference>
<keyword evidence="7" id="KW-0732">Signal</keyword>
<evidence type="ECO:0000256" key="9">
    <source>
        <dbReference type="ARBA" id="ARBA00023002"/>
    </source>
</evidence>
<evidence type="ECO:0000256" key="13">
    <source>
        <dbReference type="PIRSR" id="PIRSR600823-5"/>
    </source>
</evidence>
<evidence type="ECO:0000313" key="15">
    <source>
        <dbReference type="EMBL" id="OMO50792.1"/>
    </source>
</evidence>
<dbReference type="EC" id="1.11.1.7" evidence="3"/>
<evidence type="ECO:0000259" key="14">
    <source>
        <dbReference type="PROSITE" id="PS50873"/>
    </source>
</evidence>
<keyword evidence="8 12" id="KW-0106">Calcium</keyword>
<evidence type="ECO:0000256" key="6">
    <source>
        <dbReference type="ARBA" id="ARBA00022723"/>
    </source>
</evidence>
<evidence type="ECO:0000256" key="10">
    <source>
        <dbReference type="ARBA" id="ARBA00023004"/>
    </source>
</evidence>
<keyword evidence="4 15" id="KW-0575">Peroxidase</keyword>
<dbReference type="Pfam" id="PF00141">
    <property type="entry name" value="peroxidase"/>
    <property type="match status" value="1"/>
</dbReference>
<feature type="binding site" evidence="12">
    <location>
        <position position="86"/>
    </location>
    <ligand>
        <name>Ca(2+)</name>
        <dbReference type="ChEBI" id="CHEBI:29108"/>
        <label>2</label>
    </ligand>
</feature>
<dbReference type="InterPro" id="IPR010255">
    <property type="entry name" value="Haem_peroxidase_sf"/>
</dbReference>
<evidence type="ECO:0000256" key="4">
    <source>
        <dbReference type="ARBA" id="ARBA00022559"/>
    </source>
</evidence>
<dbReference type="SUPFAM" id="SSF48113">
    <property type="entry name" value="Heme-dependent peroxidases"/>
    <property type="match status" value="1"/>
</dbReference>
<dbReference type="Gene3D" id="1.10.520.10">
    <property type="match status" value="1"/>
</dbReference>
<dbReference type="GO" id="GO:0020037">
    <property type="term" value="F:heme binding"/>
    <property type="evidence" value="ECO:0007669"/>
    <property type="project" value="InterPro"/>
</dbReference>
<keyword evidence="6 12" id="KW-0479">Metal-binding</keyword>
<reference evidence="16" key="1">
    <citation type="submission" date="2013-09" db="EMBL/GenBank/DDBJ databases">
        <title>Corchorus olitorius genome sequencing.</title>
        <authorList>
            <person name="Alam M."/>
            <person name="Haque M.S."/>
            <person name="Islam M.S."/>
            <person name="Emdad E.M."/>
            <person name="Islam M.M."/>
            <person name="Ahmed B."/>
            <person name="Halim A."/>
            <person name="Hossen Q.M.M."/>
            <person name="Hossain M.Z."/>
            <person name="Ahmed R."/>
            <person name="Khan M.M."/>
            <person name="Islam R."/>
            <person name="Rashid M.M."/>
            <person name="Khan S.A."/>
            <person name="Rahman M.S."/>
            <person name="Alam M."/>
            <person name="Yahiya A.S."/>
            <person name="Khan M.S."/>
            <person name="Azam M.S."/>
            <person name="Haque T."/>
            <person name="Lashkar M.Z.H."/>
            <person name="Akhand A.I."/>
            <person name="Morshed G."/>
            <person name="Roy S."/>
            <person name="Uddin K.S."/>
            <person name="Rabeya T."/>
            <person name="Hossain A.S."/>
            <person name="Chowdhury A."/>
            <person name="Snigdha A.R."/>
            <person name="Mortoza M.S."/>
            <person name="Matin S.A."/>
            <person name="Hoque S.M.E."/>
            <person name="Islam M.K."/>
            <person name="Roy D.K."/>
            <person name="Haider R."/>
            <person name="Moosa M.M."/>
            <person name="Elias S.M."/>
            <person name="Hasan A.M."/>
            <person name="Jahan S."/>
            <person name="Shafiuddin M."/>
            <person name="Mahmood N."/>
            <person name="Shommy N.S."/>
        </authorList>
    </citation>
    <scope>NUCLEOTIDE SEQUENCE [LARGE SCALE GENOMIC DNA]</scope>
    <source>
        <strain evidence="16">cv. O-4</strain>
    </source>
</reference>
<evidence type="ECO:0000256" key="12">
    <source>
        <dbReference type="PIRSR" id="PIRSR600823-3"/>
    </source>
</evidence>
<evidence type="ECO:0000256" key="1">
    <source>
        <dbReference type="ARBA" id="ARBA00000189"/>
    </source>
</evidence>
<evidence type="ECO:0000256" key="7">
    <source>
        <dbReference type="ARBA" id="ARBA00022729"/>
    </source>
</evidence>
<comment type="caution">
    <text evidence="15">The sequence shown here is derived from an EMBL/GenBank/DDBJ whole genome shotgun (WGS) entry which is preliminary data.</text>
</comment>
<accession>A0A1R3FY83</accession>
<feature type="binding site" evidence="12">
    <location>
        <position position="26"/>
    </location>
    <ligand>
        <name>Ca(2+)</name>
        <dbReference type="ChEBI" id="CHEBI:29108"/>
        <label>2</label>
    </ligand>
</feature>
<comment type="cofactor">
    <cofactor evidence="12">
        <name>Ca(2+)</name>
        <dbReference type="ChEBI" id="CHEBI:29108"/>
    </cofactor>
    <text evidence="12">Binds 2 calcium ions per subunit.</text>
</comment>
<dbReference type="PROSITE" id="PS00435">
    <property type="entry name" value="PEROXIDASE_1"/>
    <property type="match status" value="1"/>
</dbReference>
<dbReference type="InterPro" id="IPR000823">
    <property type="entry name" value="Peroxidase_pln"/>
</dbReference>
<feature type="binding site" evidence="12">
    <location>
        <position position="78"/>
    </location>
    <ligand>
        <name>Ca(2+)</name>
        <dbReference type="ChEBI" id="CHEBI:29108"/>
        <label>2</label>
    </ligand>
</feature>
<keyword evidence="11 13" id="KW-1015">Disulfide bond</keyword>
<evidence type="ECO:0000256" key="8">
    <source>
        <dbReference type="ARBA" id="ARBA00022837"/>
    </source>
</evidence>
<dbReference type="GO" id="GO:0006979">
    <property type="term" value="P:response to oxidative stress"/>
    <property type="evidence" value="ECO:0007669"/>
    <property type="project" value="InterPro"/>
</dbReference>
<comment type="similarity">
    <text evidence="2">Belongs to the peroxidase family. Ascorbate peroxidase subfamily.</text>
</comment>
<protein>
    <recommendedName>
        <fullName evidence="3">peroxidase</fullName>
        <ecNumber evidence="3">1.11.1.7</ecNumber>
    </recommendedName>
</protein>
<dbReference type="OrthoDB" id="2113341at2759"/>
<dbReference type="FunFam" id="1.10.420.10:FF:000007">
    <property type="entry name" value="Peroxidase"/>
    <property type="match status" value="1"/>
</dbReference>
<dbReference type="Gene3D" id="1.10.420.10">
    <property type="entry name" value="Peroxidase, domain 2"/>
    <property type="match status" value="1"/>
</dbReference>
<dbReference type="EMBL" id="AWUE01024421">
    <property type="protein sequence ID" value="OMO50792.1"/>
    <property type="molecule type" value="Genomic_DNA"/>
</dbReference>
<organism evidence="15 16">
    <name type="scientific">Corchorus olitorius</name>
    <dbReference type="NCBI Taxonomy" id="93759"/>
    <lineage>
        <taxon>Eukaryota</taxon>
        <taxon>Viridiplantae</taxon>
        <taxon>Streptophyta</taxon>
        <taxon>Embryophyta</taxon>
        <taxon>Tracheophyta</taxon>
        <taxon>Spermatophyta</taxon>
        <taxon>Magnoliopsida</taxon>
        <taxon>eudicotyledons</taxon>
        <taxon>Gunneridae</taxon>
        <taxon>Pentapetalae</taxon>
        <taxon>rosids</taxon>
        <taxon>malvids</taxon>
        <taxon>Malvales</taxon>
        <taxon>Malvaceae</taxon>
        <taxon>Grewioideae</taxon>
        <taxon>Apeibeae</taxon>
        <taxon>Corchorus</taxon>
    </lineage>
</organism>
<dbReference type="GO" id="GO:0046872">
    <property type="term" value="F:metal ion binding"/>
    <property type="evidence" value="ECO:0007669"/>
    <property type="project" value="UniProtKB-KW"/>
</dbReference>
<dbReference type="PRINTS" id="PR00458">
    <property type="entry name" value="PEROXIDASE"/>
</dbReference>
<keyword evidence="16" id="KW-1185">Reference proteome</keyword>
<gene>
    <name evidence="15" type="ORF">COLO4_37892</name>
</gene>
<evidence type="ECO:0000256" key="2">
    <source>
        <dbReference type="ARBA" id="ARBA00006873"/>
    </source>
</evidence>
<evidence type="ECO:0000256" key="5">
    <source>
        <dbReference type="ARBA" id="ARBA00022617"/>
    </source>
</evidence>
<proteinExistence type="inferred from homology"/>
<dbReference type="PROSITE" id="PS50873">
    <property type="entry name" value="PEROXIDASE_4"/>
    <property type="match status" value="1"/>
</dbReference>
<dbReference type="PANTHER" id="PTHR31517">
    <property type="match status" value="1"/>
</dbReference>
<dbReference type="STRING" id="93759.A0A1R3FY83"/>
<feature type="domain" description="Plant heme peroxidase family profile" evidence="14">
    <location>
        <begin position="1"/>
        <end position="158"/>
    </location>
</feature>
<dbReference type="InterPro" id="IPR002016">
    <property type="entry name" value="Haem_peroxidase"/>
</dbReference>
<name>A0A1R3FY83_9ROSI</name>
<evidence type="ECO:0000313" key="16">
    <source>
        <dbReference type="Proteomes" id="UP000187203"/>
    </source>
</evidence>
<feature type="binding site" evidence="12">
    <location>
        <position position="81"/>
    </location>
    <ligand>
        <name>Ca(2+)</name>
        <dbReference type="ChEBI" id="CHEBI:29108"/>
        <label>2</label>
    </ligand>
</feature>
<comment type="catalytic activity">
    <reaction evidence="1">
        <text>2 a phenolic donor + H2O2 = 2 a phenolic radical donor + 2 H2O</text>
        <dbReference type="Rhea" id="RHEA:56136"/>
        <dbReference type="ChEBI" id="CHEBI:15377"/>
        <dbReference type="ChEBI" id="CHEBI:16240"/>
        <dbReference type="ChEBI" id="CHEBI:139520"/>
        <dbReference type="ChEBI" id="CHEBI:139521"/>
        <dbReference type="EC" id="1.11.1.7"/>
    </reaction>
</comment>
<evidence type="ECO:0000256" key="11">
    <source>
        <dbReference type="ARBA" id="ARBA00023157"/>
    </source>
</evidence>
<dbReference type="InterPro" id="IPR019793">
    <property type="entry name" value="Peroxidases_heam-ligand_BS"/>
</dbReference>
<dbReference type="PRINTS" id="PR00461">
    <property type="entry name" value="PLPEROXIDASE"/>
</dbReference>
<sequence length="162" mass="18384">MSEIISLFSEKGFSVEEMVALTGAHTIGFSHCKEFADRIFNYSKTSEVDPTLNPVYAQGLRKLCENYTKSPEMSAFNDVFTPGKFDNMYFKNLQRGLGLLMSDQAMMTDNNTRPFVDLFAANQTAFFDAFARSIEKLSVYKVKGGKYGEVRRKCDQFNIVQT</sequence>
<feature type="binding site" description="axial binding residue" evidence="12">
    <location>
        <position position="25"/>
    </location>
    <ligand>
        <name>heme b</name>
        <dbReference type="ChEBI" id="CHEBI:60344"/>
    </ligand>
    <ligandPart>
        <name>Fe</name>
        <dbReference type="ChEBI" id="CHEBI:18248"/>
    </ligandPart>
</feature>
<dbReference type="Proteomes" id="UP000187203">
    <property type="component" value="Unassembled WGS sequence"/>
</dbReference>
<keyword evidence="10 12" id="KW-0408">Iron</keyword>
<dbReference type="AlphaFoldDB" id="A0A1R3FY83"/>
<evidence type="ECO:0000256" key="3">
    <source>
        <dbReference type="ARBA" id="ARBA00012313"/>
    </source>
</evidence>